<organism evidence="11 12">
    <name type="scientific">Acrasis kona</name>
    <dbReference type="NCBI Taxonomy" id="1008807"/>
    <lineage>
        <taxon>Eukaryota</taxon>
        <taxon>Discoba</taxon>
        <taxon>Heterolobosea</taxon>
        <taxon>Tetramitia</taxon>
        <taxon>Eutetramitia</taxon>
        <taxon>Acrasidae</taxon>
        <taxon>Acrasis</taxon>
    </lineage>
</organism>
<dbReference type="InterPro" id="IPR003439">
    <property type="entry name" value="ABC_transporter-like_ATP-bd"/>
</dbReference>
<dbReference type="FunFam" id="1.20.1560.10:FF:000058">
    <property type="entry name" value="ABC transporter B family member 25"/>
    <property type="match status" value="1"/>
</dbReference>
<dbReference type="PROSITE" id="PS50893">
    <property type="entry name" value="ABC_TRANSPORTER_2"/>
    <property type="match status" value="1"/>
</dbReference>
<keyword evidence="12" id="KW-1185">Reference proteome</keyword>
<keyword evidence="6 8" id="KW-1133">Transmembrane helix</keyword>
<evidence type="ECO:0000256" key="2">
    <source>
        <dbReference type="ARBA" id="ARBA00022448"/>
    </source>
</evidence>
<keyword evidence="4" id="KW-0547">Nucleotide-binding</keyword>
<dbReference type="InterPro" id="IPR011527">
    <property type="entry name" value="ABC1_TM_dom"/>
</dbReference>
<feature type="transmembrane region" description="Helical" evidence="8">
    <location>
        <begin position="76"/>
        <end position="101"/>
    </location>
</feature>
<dbReference type="Pfam" id="PF00005">
    <property type="entry name" value="ABC_tran"/>
    <property type="match status" value="1"/>
</dbReference>
<evidence type="ECO:0000259" key="9">
    <source>
        <dbReference type="PROSITE" id="PS50893"/>
    </source>
</evidence>
<dbReference type="Gene3D" id="1.20.1560.10">
    <property type="entry name" value="ABC transporter type 1, transmembrane domain"/>
    <property type="match status" value="1"/>
</dbReference>
<dbReference type="Gene3D" id="3.40.50.300">
    <property type="entry name" value="P-loop containing nucleotide triphosphate hydrolases"/>
    <property type="match status" value="1"/>
</dbReference>
<dbReference type="FunFam" id="3.40.50.300:FF:000403">
    <property type="entry name" value="ATP-binding cassette sub-family B member 8, mitochondrial"/>
    <property type="match status" value="1"/>
</dbReference>
<evidence type="ECO:0000256" key="5">
    <source>
        <dbReference type="ARBA" id="ARBA00022840"/>
    </source>
</evidence>
<evidence type="ECO:0000256" key="4">
    <source>
        <dbReference type="ARBA" id="ARBA00022741"/>
    </source>
</evidence>
<dbReference type="Pfam" id="PF00664">
    <property type="entry name" value="ABC_membrane"/>
    <property type="match status" value="1"/>
</dbReference>
<dbReference type="AlphaFoldDB" id="A0AAW2YJ64"/>
<dbReference type="GO" id="GO:0090374">
    <property type="term" value="P:oligopeptide export from mitochondrion"/>
    <property type="evidence" value="ECO:0007669"/>
    <property type="project" value="TreeGrafter"/>
</dbReference>
<dbReference type="PROSITE" id="PS50929">
    <property type="entry name" value="ABC_TM1F"/>
    <property type="match status" value="1"/>
</dbReference>
<keyword evidence="2" id="KW-0813">Transport</keyword>
<dbReference type="PANTHER" id="PTHR43394:SF1">
    <property type="entry name" value="ATP-BINDING CASSETTE SUB-FAMILY B MEMBER 10, MITOCHONDRIAL"/>
    <property type="match status" value="1"/>
</dbReference>
<dbReference type="PROSITE" id="PS00211">
    <property type="entry name" value="ABC_TRANSPORTER_1"/>
    <property type="match status" value="1"/>
</dbReference>
<dbReference type="SUPFAM" id="SSF90123">
    <property type="entry name" value="ABC transporter transmembrane region"/>
    <property type="match status" value="1"/>
</dbReference>
<name>A0AAW2YJ64_9EUKA</name>
<dbReference type="CDD" id="cd03249">
    <property type="entry name" value="ABC_MTABC3_MDL1_MDL2"/>
    <property type="match status" value="1"/>
</dbReference>
<reference evidence="11 12" key="1">
    <citation type="submission" date="2024-03" db="EMBL/GenBank/DDBJ databases">
        <title>The Acrasis kona genome and developmental transcriptomes reveal deep origins of eukaryotic multicellular pathways.</title>
        <authorList>
            <person name="Sheikh S."/>
            <person name="Fu C.-J."/>
            <person name="Brown M.W."/>
            <person name="Baldauf S.L."/>
        </authorList>
    </citation>
    <scope>NUCLEOTIDE SEQUENCE [LARGE SCALE GENOMIC DNA]</scope>
    <source>
        <strain evidence="11 12">ATCC MYA-3509</strain>
    </source>
</reference>
<feature type="transmembrane region" description="Helical" evidence="8">
    <location>
        <begin position="121"/>
        <end position="146"/>
    </location>
</feature>
<accession>A0AAW2YJ64</accession>
<dbReference type="PIRSF" id="PIRSF002773">
    <property type="entry name" value="ABC_prm/ATPase_B"/>
    <property type="match status" value="1"/>
</dbReference>
<evidence type="ECO:0000256" key="6">
    <source>
        <dbReference type="ARBA" id="ARBA00022989"/>
    </source>
</evidence>
<dbReference type="SUPFAM" id="SSF52540">
    <property type="entry name" value="P-loop containing nucleoside triphosphate hydrolases"/>
    <property type="match status" value="1"/>
</dbReference>
<gene>
    <name evidence="11" type="ORF">AKO1_005868</name>
</gene>
<dbReference type="CDD" id="cd18573">
    <property type="entry name" value="ABC_6TM_ABCB10_like"/>
    <property type="match status" value="1"/>
</dbReference>
<dbReference type="InterPro" id="IPR039421">
    <property type="entry name" value="Type_1_exporter"/>
</dbReference>
<dbReference type="GO" id="GO:0005524">
    <property type="term" value="F:ATP binding"/>
    <property type="evidence" value="ECO:0007669"/>
    <property type="project" value="UniProtKB-KW"/>
</dbReference>
<evidence type="ECO:0000256" key="8">
    <source>
        <dbReference type="SAM" id="Phobius"/>
    </source>
</evidence>
<protein>
    <submittedName>
        <fullName evidence="11">ATP-binding cassette, subfamily B</fullName>
    </submittedName>
</protein>
<dbReference type="InterPro" id="IPR003593">
    <property type="entry name" value="AAA+_ATPase"/>
</dbReference>
<dbReference type="InterPro" id="IPR027417">
    <property type="entry name" value="P-loop_NTPase"/>
</dbReference>
<dbReference type="Proteomes" id="UP001431209">
    <property type="component" value="Unassembled WGS sequence"/>
</dbReference>
<evidence type="ECO:0000256" key="1">
    <source>
        <dbReference type="ARBA" id="ARBA00004448"/>
    </source>
</evidence>
<comment type="caution">
    <text evidence="11">The sequence shown here is derived from an EMBL/GenBank/DDBJ whole genome shotgun (WGS) entry which is preliminary data.</text>
</comment>
<dbReference type="InterPro" id="IPR036640">
    <property type="entry name" value="ABC1_TM_sf"/>
</dbReference>
<keyword evidence="7 8" id="KW-0472">Membrane</keyword>
<dbReference type="GO" id="GO:0016887">
    <property type="term" value="F:ATP hydrolysis activity"/>
    <property type="evidence" value="ECO:0007669"/>
    <property type="project" value="InterPro"/>
</dbReference>
<keyword evidence="5 11" id="KW-0067">ATP-binding</keyword>
<evidence type="ECO:0000259" key="10">
    <source>
        <dbReference type="PROSITE" id="PS50929"/>
    </source>
</evidence>
<feature type="transmembrane region" description="Helical" evidence="8">
    <location>
        <begin position="303"/>
        <end position="329"/>
    </location>
</feature>
<dbReference type="PANTHER" id="PTHR43394">
    <property type="entry name" value="ATP-DEPENDENT PERMEASE MDL1, MITOCHONDRIAL"/>
    <property type="match status" value="1"/>
</dbReference>
<evidence type="ECO:0000256" key="7">
    <source>
        <dbReference type="ARBA" id="ARBA00023136"/>
    </source>
</evidence>
<proteinExistence type="predicted"/>
<feature type="domain" description="ABC transporter" evidence="9">
    <location>
        <begin position="397"/>
        <end position="634"/>
    </location>
</feature>
<dbReference type="GO" id="GO:0015421">
    <property type="term" value="F:ABC-type oligopeptide transporter activity"/>
    <property type="evidence" value="ECO:0007669"/>
    <property type="project" value="TreeGrafter"/>
</dbReference>
<dbReference type="GO" id="GO:0005743">
    <property type="term" value="C:mitochondrial inner membrane"/>
    <property type="evidence" value="ECO:0007669"/>
    <property type="project" value="UniProtKB-SubCell"/>
</dbReference>
<dbReference type="SMART" id="SM00382">
    <property type="entry name" value="AAA"/>
    <property type="match status" value="1"/>
</dbReference>
<dbReference type="InterPro" id="IPR017871">
    <property type="entry name" value="ABC_transporter-like_CS"/>
</dbReference>
<dbReference type="EMBL" id="JAOPGA020000155">
    <property type="protein sequence ID" value="KAL0477257.1"/>
    <property type="molecule type" value="Genomic_DNA"/>
</dbReference>
<evidence type="ECO:0000313" key="12">
    <source>
        <dbReference type="Proteomes" id="UP001431209"/>
    </source>
</evidence>
<evidence type="ECO:0000313" key="11">
    <source>
        <dbReference type="EMBL" id="KAL0477257.1"/>
    </source>
</evidence>
<keyword evidence="3 8" id="KW-0812">Transmembrane</keyword>
<sequence>MIRQLGRIDPLFNVLNKAARPRVLTTRLHFNQTKRFASTTANQEKPEGENVDIKKPKEKVTFSTLKRIIMLSRPELKLMMIGLVGLFISTASTLLTPIGVGQLVDSLNLPPEESMQALKQTAIYLAGVFVVGGVAVIARVSAVQIAGMRVARRTRQQLFNSLVRQDTAFFDQNKTGELINRLSNDVTVVSDTLTSAIVSGTRSLLEAIGGVCFLMFLSSKLTVTALSVFPALGVGAVLYGRYVRKLYKQHVDSLAASNAFAQEKISSMRIVRQFAKEEQEMTGYGKKIQDNYEIGVKVGIMRAAFYSGVFTATNFAVLAVLYTGGMYVAAGAITVGNLTSFLMYSIYVGASFTNLSTIYGDLMKAAGSSERIFELIDSKPSIPLTGGIKLDNIIGRIEFNNVDFAYPTRKEVLILNNFNLVVEPGTVVAVVGGSGTGKSTLISLIDRFYDIDGGSITIDGHDIKTLDPTWLRDKIGVVSQEPSLFDQTIMDNIRYGSGVDCTEEEVIQASRKANAHQFIVDLPDGYQTLVGERGITLSGGQKQRVAIARTILKDPKLLILDEATSSLDANSEHLVQEALDVLMKDKTVIVIAHRLSTIKRADVVAVMHEGKIAEIGSHETLRKNENGLYSKLVNRQLMDVLK</sequence>
<feature type="transmembrane region" description="Helical" evidence="8">
    <location>
        <begin position="225"/>
        <end position="243"/>
    </location>
</feature>
<comment type="subcellular location">
    <subcellularLocation>
        <location evidence="1">Mitochondrion inner membrane</location>
        <topology evidence="1">Multi-pass membrane protein</topology>
    </subcellularLocation>
</comment>
<feature type="domain" description="ABC transmembrane type-1" evidence="10">
    <location>
        <begin position="81"/>
        <end position="364"/>
    </location>
</feature>
<evidence type="ECO:0000256" key="3">
    <source>
        <dbReference type="ARBA" id="ARBA00022692"/>
    </source>
</evidence>